<dbReference type="PRINTS" id="PR01790">
    <property type="entry name" value="SMP30FAMILY"/>
</dbReference>
<name>A0ABQ6AB04_9PROT</name>
<dbReference type="SUPFAM" id="SSF63829">
    <property type="entry name" value="Calcium-dependent phosphotriesterase"/>
    <property type="match status" value="1"/>
</dbReference>
<dbReference type="RefSeq" id="WP_284258785.1">
    <property type="nucleotide sequence ID" value="NZ_BSOS01000073.1"/>
</dbReference>
<dbReference type="PANTHER" id="PTHR10907:SF47">
    <property type="entry name" value="REGUCALCIN"/>
    <property type="match status" value="1"/>
</dbReference>
<dbReference type="Gene3D" id="2.120.10.30">
    <property type="entry name" value="TolB, C-terminal domain"/>
    <property type="match status" value="1"/>
</dbReference>
<dbReference type="InterPro" id="IPR005511">
    <property type="entry name" value="SMP-30"/>
</dbReference>
<dbReference type="Pfam" id="PF08450">
    <property type="entry name" value="SGL"/>
    <property type="match status" value="1"/>
</dbReference>
<evidence type="ECO:0000313" key="4">
    <source>
        <dbReference type="Proteomes" id="UP001156641"/>
    </source>
</evidence>
<keyword evidence="4" id="KW-1185">Reference proteome</keyword>
<evidence type="ECO:0000259" key="2">
    <source>
        <dbReference type="Pfam" id="PF08450"/>
    </source>
</evidence>
<dbReference type="EMBL" id="BSOS01000073">
    <property type="protein sequence ID" value="GLR67966.1"/>
    <property type="molecule type" value="Genomic_DNA"/>
</dbReference>
<accession>A0ABQ6AB04</accession>
<dbReference type="Proteomes" id="UP001156641">
    <property type="component" value="Unassembled WGS sequence"/>
</dbReference>
<proteinExistence type="inferred from homology"/>
<sequence length="287" mass="30033">MSLTGAFAALADTGCAVGESPLWDATRQALLWVDIPVGEIHELTPATGARRLWRLEGPVGSIGLAADGRLVVARRHEVGLFERATGVYETLAQVLPPDPELRLNDGKVGPDGAFWVGSMHDAPRREPRGALFRVTPEGLVERRRDGLFTSNGLAWSADGRTMFHSDSRGCWIERWGFDPATGAMSGQTRIATPGEAEGRPDGGAVDALGYYWSAGVSAGCLNRYAPDGKLDQRIPVPVPAPTMPCFGGDGRLYVTSLRPAGGAAGPVLAATAAVTGAACALFAAGAL</sequence>
<dbReference type="PANTHER" id="PTHR10907">
    <property type="entry name" value="REGUCALCIN"/>
    <property type="match status" value="1"/>
</dbReference>
<dbReference type="InterPro" id="IPR013658">
    <property type="entry name" value="SGL"/>
</dbReference>
<evidence type="ECO:0000256" key="1">
    <source>
        <dbReference type="ARBA" id="ARBA00008853"/>
    </source>
</evidence>
<comment type="similarity">
    <text evidence="1">Belongs to the SMP-30/CGR1 family.</text>
</comment>
<organism evidence="3 4">
    <name type="scientific">Acidocella aquatica</name>
    <dbReference type="NCBI Taxonomy" id="1922313"/>
    <lineage>
        <taxon>Bacteria</taxon>
        <taxon>Pseudomonadati</taxon>
        <taxon>Pseudomonadota</taxon>
        <taxon>Alphaproteobacteria</taxon>
        <taxon>Acetobacterales</taxon>
        <taxon>Acidocellaceae</taxon>
        <taxon>Acidocella</taxon>
    </lineage>
</organism>
<feature type="domain" description="SMP-30/Gluconolactonase/LRE-like region" evidence="2">
    <location>
        <begin position="17"/>
        <end position="257"/>
    </location>
</feature>
<comment type="caution">
    <text evidence="3">The sequence shown here is derived from an EMBL/GenBank/DDBJ whole genome shotgun (WGS) entry which is preliminary data.</text>
</comment>
<protein>
    <recommendedName>
        <fullName evidence="2">SMP-30/Gluconolactonase/LRE-like region domain-containing protein</fullName>
    </recommendedName>
</protein>
<evidence type="ECO:0000313" key="3">
    <source>
        <dbReference type="EMBL" id="GLR67966.1"/>
    </source>
</evidence>
<gene>
    <name evidence="3" type="ORF">GCM10010909_26470</name>
</gene>
<reference evidence="4" key="1">
    <citation type="journal article" date="2019" name="Int. J. Syst. Evol. Microbiol.">
        <title>The Global Catalogue of Microorganisms (GCM) 10K type strain sequencing project: providing services to taxonomists for standard genome sequencing and annotation.</title>
        <authorList>
            <consortium name="The Broad Institute Genomics Platform"/>
            <consortium name="The Broad Institute Genome Sequencing Center for Infectious Disease"/>
            <person name="Wu L."/>
            <person name="Ma J."/>
        </authorList>
    </citation>
    <scope>NUCLEOTIDE SEQUENCE [LARGE SCALE GENOMIC DNA]</scope>
    <source>
        <strain evidence="4">NBRC 112502</strain>
    </source>
</reference>
<dbReference type="InterPro" id="IPR011042">
    <property type="entry name" value="6-blade_b-propeller_TolB-like"/>
</dbReference>